<dbReference type="GO" id="GO:0006740">
    <property type="term" value="P:NADPH regeneration"/>
    <property type="evidence" value="ECO:0007669"/>
    <property type="project" value="TreeGrafter"/>
</dbReference>
<sequence>MAPLNVCMVGTGEYTTGFVGGGMSGSDKKVGVVGLTLFDLRRRGKVGNLSMVGTSGNKFPAIREHLKKNITEAYNNLDTSFDSFPSNEERDSEAYKKAIDALSPGDAITIFTPDPTHYPIALYAIERKIHVMITKPAVKLLKEHQHLLEEATKHGVFVFIEHHKRFDPAYADARNRAVKGSLGEFNYFYSYMSQPKSQLETFKAWAGKDSDISYYLNSHHVDVCESMVPDYRPTKVTGSASTGIATDLGCVPETEDTITLLVDWVKKDSSGRRATGVYTASWTAPQKAGVHSNQYFHFMGSKGEVRVDQAKRGYAVTEDEAGLMWYNPFYMKYAPDEEGNFAGQGGYGYVSFEKFVDACQALKAGRVKLDDLDRRGLPTLKNTIATGAILEAGRISLDEGRSVEIVEKDGQWSLK</sequence>
<comment type="caution">
    <text evidence="2">The sequence shown here is derived from an EMBL/GenBank/DDBJ whole genome shotgun (WGS) entry which is preliminary data.</text>
</comment>
<dbReference type="SUPFAM" id="SSF55347">
    <property type="entry name" value="Glyceraldehyde-3-phosphate dehydrogenase-like, C-terminal domain"/>
    <property type="match status" value="1"/>
</dbReference>
<gene>
    <name evidence="2" type="ORF">LTR82_010271</name>
</gene>
<dbReference type="InterPro" id="IPR000683">
    <property type="entry name" value="Gfo/Idh/MocA-like_OxRdtase_N"/>
</dbReference>
<name>A0AAN6FJX7_9PEZI</name>
<accession>A0AAN6FJX7</accession>
<dbReference type="PANTHER" id="PTHR42840">
    <property type="entry name" value="NAD(P)-BINDING ROSSMANN-FOLD SUPERFAMILY PROTEIN-RELATED"/>
    <property type="match status" value="1"/>
</dbReference>
<dbReference type="Gene3D" id="3.30.360.10">
    <property type="entry name" value="Dihydrodipicolinate Reductase, domain 2"/>
    <property type="match status" value="1"/>
</dbReference>
<organism evidence="2 3">
    <name type="scientific">Friedmanniomyces endolithicus</name>
    <dbReference type="NCBI Taxonomy" id="329885"/>
    <lineage>
        <taxon>Eukaryota</taxon>
        <taxon>Fungi</taxon>
        <taxon>Dikarya</taxon>
        <taxon>Ascomycota</taxon>
        <taxon>Pezizomycotina</taxon>
        <taxon>Dothideomycetes</taxon>
        <taxon>Dothideomycetidae</taxon>
        <taxon>Mycosphaerellales</taxon>
        <taxon>Teratosphaeriaceae</taxon>
        <taxon>Friedmanniomyces</taxon>
    </lineage>
</organism>
<dbReference type="GO" id="GO:0016491">
    <property type="term" value="F:oxidoreductase activity"/>
    <property type="evidence" value="ECO:0007669"/>
    <property type="project" value="TreeGrafter"/>
</dbReference>
<dbReference type="FunFam" id="3.30.360.10:FF:000030">
    <property type="entry name" value="NAD binding Rossmann fold oxidoreductase"/>
    <property type="match status" value="1"/>
</dbReference>
<dbReference type="AlphaFoldDB" id="A0AAN6FJX7"/>
<reference evidence="2" key="1">
    <citation type="submission" date="2021-12" db="EMBL/GenBank/DDBJ databases">
        <title>Black yeast isolated from Biological Soil Crust.</title>
        <authorList>
            <person name="Kurbessoian T."/>
        </authorList>
    </citation>
    <scope>NUCLEOTIDE SEQUENCE</scope>
    <source>
        <strain evidence="2">CCFEE 5208</strain>
    </source>
</reference>
<evidence type="ECO:0000259" key="1">
    <source>
        <dbReference type="Pfam" id="PF01408"/>
    </source>
</evidence>
<dbReference type="PANTHER" id="PTHR42840:SF6">
    <property type="entry name" value="BINDING ROSSMANN FOLD OXIDOREDUCTASE, PUTATIVE (AFU_ORTHOLOGUE AFUA_3G11930)-RELATED"/>
    <property type="match status" value="1"/>
</dbReference>
<evidence type="ECO:0000313" key="3">
    <source>
        <dbReference type="Proteomes" id="UP001168146"/>
    </source>
</evidence>
<dbReference type="EMBL" id="JASUXU010000034">
    <property type="protein sequence ID" value="KAK0318849.1"/>
    <property type="molecule type" value="Genomic_DNA"/>
</dbReference>
<protein>
    <recommendedName>
        <fullName evidence="1">Gfo/Idh/MocA-like oxidoreductase N-terminal domain-containing protein</fullName>
    </recommendedName>
</protein>
<dbReference type="GO" id="GO:0005737">
    <property type="term" value="C:cytoplasm"/>
    <property type="evidence" value="ECO:0007669"/>
    <property type="project" value="TreeGrafter"/>
</dbReference>
<dbReference type="Proteomes" id="UP001168146">
    <property type="component" value="Unassembled WGS sequence"/>
</dbReference>
<feature type="domain" description="Gfo/Idh/MocA-like oxidoreductase N-terminal" evidence="1">
    <location>
        <begin position="61"/>
        <end position="162"/>
    </location>
</feature>
<dbReference type="GO" id="GO:0000166">
    <property type="term" value="F:nucleotide binding"/>
    <property type="evidence" value="ECO:0007669"/>
    <property type="project" value="InterPro"/>
</dbReference>
<evidence type="ECO:0000313" key="2">
    <source>
        <dbReference type="EMBL" id="KAK0318849.1"/>
    </source>
</evidence>
<dbReference type="SUPFAM" id="SSF51735">
    <property type="entry name" value="NAD(P)-binding Rossmann-fold domains"/>
    <property type="match status" value="1"/>
</dbReference>
<dbReference type="Gene3D" id="3.40.50.720">
    <property type="entry name" value="NAD(P)-binding Rossmann-like Domain"/>
    <property type="match status" value="1"/>
</dbReference>
<dbReference type="InterPro" id="IPR036291">
    <property type="entry name" value="NAD(P)-bd_dom_sf"/>
</dbReference>
<proteinExistence type="predicted"/>
<dbReference type="FunFam" id="3.40.50.720:FF:000778">
    <property type="entry name" value="NAD binding Rossmann fold oxidoreductase, putative"/>
    <property type="match status" value="1"/>
</dbReference>
<dbReference type="Pfam" id="PF01408">
    <property type="entry name" value="GFO_IDH_MocA"/>
    <property type="match status" value="1"/>
</dbReference>